<comment type="catalytic activity">
    <reaction evidence="1">
        <text>The enzyme specifically hydrolyzes (1-&gt;4)-beta-D-galactosidic linkages in type I arabinogalactans.</text>
        <dbReference type="EC" id="3.2.1.89"/>
    </reaction>
</comment>
<dbReference type="EC" id="3.2.1.89" evidence="3"/>
<evidence type="ECO:0000313" key="6">
    <source>
        <dbReference type="EMBL" id="KAA6345818.1"/>
    </source>
</evidence>
<evidence type="ECO:0000256" key="5">
    <source>
        <dbReference type="ARBA" id="ARBA00023295"/>
    </source>
</evidence>
<dbReference type="InterPro" id="IPR011683">
    <property type="entry name" value="Glyco_hydro_53"/>
</dbReference>
<comment type="caution">
    <text evidence="6">The sequence shown here is derived from an EMBL/GenBank/DDBJ whole genome shotgun (WGS) entry which is preliminary data.</text>
</comment>
<proteinExistence type="inferred from homology"/>
<dbReference type="AlphaFoldDB" id="A0A5J4SIW1"/>
<dbReference type="GO" id="GO:0031218">
    <property type="term" value="F:arabinogalactan endo-1,4-beta-galactosidase activity"/>
    <property type="evidence" value="ECO:0007669"/>
    <property type="project" value="UniProtKB-EC"/>
</dbReference>
<accession>A0A5J4SIW1</accession>
<reference evidence="6" key="1">
    <citation type="submission" date="2019-03" db="EMBL/GenBank/DDBJ databases">
        <title>Single cell metagenomics reveals metabolic interactions within the superorganism composed of flagellate Streblomastix strix and complex community of Bacteroidetes bacteria on its surface.</title>
        <authorList>
            <person name="Treitli S.C."/>
            <person name="Kolisko M."/>
            <person name="Husnik F."/>
            <person name="Keeling P."/>
            <person name="Hampl V."/>
        </authorList>
    </citation>
    <scope>NUCLEOTIDE SEQUENCE</scope>
    <source>
        <strain evidence="6">STM</strain>
    </source>
</reference>
<evidence type="ECO:0000256" key="3">
    <source>
        <dbReference type="ARBA" id="ARBA00012556"/>
    </source>
</evidence>
<dbReference type="InterPro" id="IPR017853">
    <property type="entry name" value="GH"/>
</dbReference>
<protein>
    <recommendedName>
        <fullName evidence="3">arabinogalactan endo-beta-1,4-galactanase</fullName>
        <ecNumber evidence="3">3.2.1.89</ecNumber>
    </recommendedName>
</protein>
<keyword evidence="5 6" id="KW-0326">Glycosidase</keyword>
<dbReference type="Pfam" id="PF07745">
    <property type="entry name" value="Glyco_hydro_53"/>
    <property type="match status" value="2"/>
</dbReference>
<dbReference type="Gene3D" id="3.20.20.80">
    <property type="entry name" value="Glycosidases"/>
    <property type="match status" value="2"/>
</dbReference>
<gene>
    <name evidence="6" type="ORF">EZS27_006629</name>
</gene>
<evidence type="ECO:0000256" key="2">
    <source>
        <dbReference type="ARBA" id="ARBA00010687"/>
    </source>
</evidence>
<dbReference type="PROSITE" id="PS51257">
    <property type="entry name" value="PROKAR_LIPOPROTEIN"/>
    <property type="match status" value="1"/>
</dbReference>
<dbReference type="PANTHER" id="PTHR34983">
    <property type="entry name" value="ARABINOGALACTAN ENDO-BETA-1,4-GALACTANASE A"/>
    <property type="match status" value="1"/>
</dbReference>
<dbReference type="PANTHER" id="PTHR34983:SF1">
    <property type="entry name" value="ARABINOGALACTAN ENDO-BETA-1,4-GALACTANASE A"/>
    <property type="match status" value="1"/>
</dbReference>
<dbReference type="GO" id="GO:0015926">
    <property type="term" value="F:glucosidase activity"/>
    <property type="evidence" value="ECO:0007669"/>
    <property type="project" value="InterPro"/>
</dbReference>
<name>A0A5J4SIW1_9ZZZZ</name>
<organism evidence="6">
    <name type="scientific">termite gut metagenome</name>
    <dbReference type="NCBI Taxonomy" id="433724"/>
    <lineage>
        <taxon>unclassified sequences</taxon>
        <taxon>metagenomes</taxon>
        <taxon>organismal metagenomes</taxon>
    </lineage>
</organism>
<keyword evidence="4 6" id="KW-0378">Hydrolase</keyword>
<dbReference type="GO" id="GO:0045490">
    <property type="term" value="P:pectin catabolic process"/>
    <property type="evidence" value="ECO:0007669"/>
    <property type="project" value="TreeGrafter"/>
</dbReference>
<evidence type="ECO:0000256" key="1">
    <source>
        <dbReference type="ARBA" id="ARBA00001695"/>
    </source>
</evidence>
<dbReference type="SUPFAM" id="SSF51445">
    <property type="entry name" value="(Trans)glycosidases"/>
    <property type="match status" value="2"/>
</dbReference>
<sequence length="674" mass="77031">MRKKRRIFNVKQLLIWGLGVLLISCNNKPSTFSIGADISFVPQNEARGVVFQDENGIEKDICLIMADHHFDNIRLRIFVNPEAEKGYSPKDGFCDLKHTVEMAKRIKAAGMMFTLNFHYSDTWADPDKQYKPSVWESLSGEELESELYEYTKSVLSALKKADVAPEMVQIGNEINHGLLWPEGYINDNATEENWISLMGLYKAGQRAVREILPNAKLMIHLALGGENKLCRQYLDYMIKNRTEFDIIGLSYYEQWHETYNDLKTNLYDLAATYNKPVCVCEYGANKNNIKIINDIVRSVPNGLGYGTMAWEPTQTLFSFENGNIQGRMPRSTQEGQVFKQIASKEIFSIYDEIYAQYSNSQYQSNVEPPFKRIFDKDEQIIGADISWVPQQENNGLKFSDEGVEKDVLDILKDNKFNWIRLRLFVDPTAENGYSKEGYCGLGQTFKMAKRIKAAGLKFLLDFHYSDNWADPGKQFIPASWRRFGGSGLEGQIYRYSYETIKKFIEEGITPDMVQIGNEINHGMLWAQGKIEDSYIPFGVLLRCASAGVRAADPSIMIMVHIACGGQNKESVAFLDKILSRDVKFDIIGQSYYPEWHGTLDDLKNNLTDLAIRYEKPIIVVEYQKYPKEVNEIVKALPNGLGWGTFIWEATSPRWGNLFDKEGKTTETMAIYSVL</sequence>
<dbReference type="EMBL" id="SNRY01000154">
    <property type="protein sequence ID" value="KAA6345818.1"/>
    <property type="molecule type" value="Genomic_DNA"/>
</dbReference>
<evidence type="ECO:0000256" key="4">
    <source>
        <dbReference type="ARBA" id="ARBA00022801"/>
    </source>
</evidence>
<comment type="similarity">
    <text evidence="2">Belongs to the glycosyl hydrolase 53 family.</text>
</comment>